<proteinExistence type="predicted"/>
<organism evidence="1">
    <name type="scientific">uncultured Caudovirales phage</name>
    <dbReference type="NCBI Taxonomy" id="2100421"/>
    <lineage>
        <taxon>Viruses</taxon>
        <taxon>Duplodnaviria</taxon>
        <taxon>Heunggongvirae</taxon>
        <taxon>Uroviricota</taxon>
        <taxon>Caudoviricetes</taxon>
        <taxon>Peduoviridae</taxon>
        <taxon>Maltschvirus</taxon>
        <taxon>Maltschvirus maltsch</taxon>
    </lineage>
</organism>
<gene>
    <name evidence="1" type="ORF">UFOVP328_425</name>
</gene>
<name>A0A6J5LWL7_9CAUD</name>
<reference evidence="1" key="1">
    <citation type="submission" date="2020-04" db="EMBL/GenBank/DDBJ databases">
        <authorList>
            <person name="Chiriac C."/>
            <person name="Salcher M."/>
            <person name="Ghai R."/>
            <person name="Kavagutti S V."/>
        </authorList>
    </citation>
    <scope>NUCLEOTIDE SEQUENCE</scope>
</reference>
<evidence type="ECO:0000313" key="1">
    <source>
        <dbReference type="EMBL" id="CAB4138232.1"/>
    </source>
</evidence>
<accession>A0A6J5LWL7</accession>
<dbReference type="EMBL" id="LR796341">
    <property type="protein sequence ID" value="CAB4138232.1"/>
    <property type="molecule type" value="Genomic_DNA"/>
</dbReference>
<sequence>MDKISIEILERLCNGDSHMRIAREMNIPESWVQEAVDEYNREARSQPAMDMFGNVVDDKPMGMN</sequence>
<protein>
    <submittedName>
        <fullName evidence="1">Uncharacterized protein</fullName>
    </submittedName>
</protein>